<evidence type="ECO:0000313" key="2">
    <source>
        <dbReference type="Proteomes" id="UP000627292"/>
    </source>
</evidence>
<organism evidence="1 2">
    <name type="scientific">Filimonas zeae</name>
    <dbReference type="NCBI Taxonomy" id="1737353"/>
    <lineage>
        <taxon>Bacteria</taxon>
        <taxon>Pseudomonadati</taxon>
        <taxon>Bacteroidota</taxon>
        <taxon>Chitinophagia</taxon>
        <taxon>Chitinophagales</taxon>
        <taxon>Chitinophagaceae</taxon>
        <taxon>Filimonas</taxon>
    </lineage>
</organism>
<protein>
    <recommendedName>
        <fullName evidence="3">Lipocalin-like domain-containing protein</fullName>
    </recommendedName>
</protein>
<gene>
    <name evidence="1" type="ORF">GCM10011379_01600</name>
</gene>
<reference evidence="1" key="1">
    <citation type="journal article" date="2014" name="Int. J. Syst. Evol. Microbiol.">
        <title>Complete genome sequence of Corynebacterium casei LMG S-19264T (=DSM 44701T), isolated from a smear-ripened cheese.</title>
        <authorList>
            <consortium name="US DOE Joint Genome Institute (JGI-PGF)"/>
            <person name="Walter F."/>
            <person name="Albersmeier A."/>
            <person name="Kalinowski J."/>
            <person name="Ruckert C."/>
        </authorList>
    </citation>
    <scope>NUCLEOTIDE SEQUENCE</scope>
    <source>
        <strain evidence="1">CGMCC 1.15290</strain>
    </source>
</reference>
<sequence>MVTVAFTACGPTKGITNSEKRGYSGTWTLNNIHFEGMPAGAKFKATVFDDVTYSCLQGSQWNLPASGKGSYVVNSGGADCVPGERFIFWSTEKVNDVQYFQFKRVDGGIKPKNVTTGYRMEVSGLNETAMQLRAPINFEGTNVYIVYDFSKQ</sequence>
<evidence type="ECO:0000313" key="1">
    <source>
        <dbReference type="EMBL" id="GGH57192.1"/>
    </source>
</evidence>
<comment type="caution">
    <text evidence="1">The sequence shown here is derived from an EMBL/GenBank/DDBJ whole genome shotgun (WGS) entry which is preliminary data.</text>
</comment>
<dbReference type="EMBL" id="BMIB01000001">
    <property type="protein sequence ID" value="GGH57192.1"/>
    <property type="molecule type" value="Genomic_DNA"/>
</dbReference>
<dbReference type="Proteomes" id="UP000627292">
    <property type="component" value="Unassembled WGS sequence"/>
</dbReference>
<dbReference type="AlphaFoldDB" id="A0A917MPV8"/>
<keyword evidence="2" id="KW-1185">Reference proteome</keyword>
<proteinExistence type="predicted"/>
<accession>A0A917MPV8</accession>
<name>A0A917MPV8_9BACT</name>
<evidence type="ECO:0008006" key="3">
    <source>
        <dbReference type="Google" id="ProtNLM"/>
    </source>
</evidence>
<reference evidence="1" key="2">
    <citation type="submission" date="2020-09" db="EMBL/GenBank/DDBJ databases">
        <authorList>
            <person name="Sun Q."/>
            <person name="Zhou Y."/>
        </authorList>
    </citation>
    <scope>NUCLEOTIDE SEQUENCE</scope>
    <source>
        <strain evidence="1">CGMCC 1.15290</strain>
    </source>
</reference>